<name>A0A084QWK5_STAC4</name>
<sequence length="338" mass="37262">MPAIVETCLSELHMHYRLENISIFAGIDKETVNERLRNGQVTVCGVCVPVLTEDDIMQSVRIVAQVSHEPFLDAMESYPDFDDIVGSRAYDPAPSEEPPRSAAACPVRRTRMICPISGSLKLRGSSAIVPCSWVAPETTSSSVRLTIFSIRSERPYPGQKATSGNLSFGIEGLMEMELEIGRCAQFSIYHFMELEPGEERLKSANSGDIQKSRGLATANCRIIGTGKPNVVDEKFLGINSLKQNLNKPYVKIPYLIDLQDQMSAVASPKTLSDLASVLRSKNAGPYEITIDVMFKSIANYQLVKNSDIVSAKNLAVGLGLPEKDIVWMGYFKPAWHSR</sequence>
<dbReference type="InterPro" id="IPR025496">
    <property type="entry name" value="DUF4387"/>
</dbReference>
<accession>A0A084QWK5</accession>
<organism evidence="2 3">
    <name type="scientific">Stachybotrys chlorohalonatus (strain IBT 40285)</name>
    <dbReference type="NCBI Taxonomy" id="1283841"/>
    <lineage>
        <taxon>Eukaryota</taxon>
        <taxon>Fungi</taxon>
        <taxon>Dikarya</taxon>
        <taxon>Ascomycota</taxon>
        <taxon>Pezizomycotina</taxon>
        <taxon>Sordariomycetes</taxon>
        <taxon>Hypocreomycetidae</taxon>
        <taxon>Hypocreales</taxon>
        <taxon>Stachybotryaceae</taxon>
        <taxon>Stachybotrys</taxon>
    </lineage>
</organism>
<dbReference type="Pfam" id="PF14330">
    <property type="entry name" value="DUF4387"/>
    <property type="match status" value="1"/>
</dbReference>
<reference evidence="2 3" key="1">
    <citation type="journal article" date="2014" name="BMC Genomics">
        <title>Comparative genome sequencing reveals chemotype-specific gene clusters in the toxigenic black mold Stachybotrys.</title>
        <authorList>
            <person name="Semeiks J."/>
            <person name="Borek D."/>
            <person name="Otwinowski Z."/>
            <person name="Grishin N.V."/>
        </authorList>
    </citation>
    <scope>NUCLEOTIDE SEQUENCE [LARGE SCALE GENOMIC DNA]</scope>
    <source>
        <strain evidence="2 3">IBT 40285</strain>
    </source>
</reference>
<protein>
    <recommendedName>
        <fullName evidence="1">DUF4387 domain-containing protein</fullName>
    </recommendedName>
</protein>
<dbReference type="InParanoid" id="A0A084QWK5"/>
<evidence type="ECO:0000313" key="2">
    <source>
        <dbReference type="EMBL" id="KFA68340.1"/>
    </source>
</evidence>
<feature type="domain" description="DUF4387" evidence="1">
    <location>
        <begin position="271"/>
        <end position="334"/>
    </location>
</feature>
<dbReference type="Proteomes" id="UP000028524">
    <property type="component" value="Unassembled WGS sequence"/>
</dbReference>
<keyword evidence="3" id="KW-1185">Reference proteome</keyword>
<dbReference type="AlphaFoldDB" id="A0A084QWK5"/>
<evidence type="ECO:0000313" key="3">
    <source>
        <dbReference type="Proteomes" id="UP000028524"/>
    </source>
</evidence>
<evidence type="ECO:0000259" key="1">
    <source>
        <dbReference type="Pfam" id="PF14330"/>
    </source>
</evidence>
<dbReference type="EMBL" id="KL659902">
    <property type="protein sequence ID" value="KFA68340.1"/>
    <property type="molecule type" value="Genomic_DNA"/>
</dbReference>
<proteinExistence type="predicted"/>
<dbReference type="OrthoDB" id="5863171at2759"/>
<gene>
    <name evidence="2" type="ORF">S40285_09030</name>
</gene>
<dbReference type="STRING" id="1283841.A0A084QWK5"/>
<dbReference type="HOGENOM" id="CLU_821770_0_0_1"/>